<evidence type="ECO:0000313" key="1">
    <source>
        <dbReference type="EMBL" id="MBF9239976.1"/>
    </source>
</evidence>
<sequence>MPNPLHAQEFVRYFIAKDRRKRYQALLEGKDGERVFAAELAHLDAFTPAYAQEVPPGRPDQQIAYITRFVAQYYPSRTCYVISEQRALSEQEMAIAEALEAIVGAPFGTILSFIPGRLAYYEGESVKTRLLLFRPFK</sequence>
<keyword evidence="2" id="KW-1185">Reference proteome</keyword>
<accession>A0ABS0INN8</accession>
<evidence type="ECO:0000313" key="2">
    <source>
        <dbReference type="Proteomes" id="UP000597617"/>
    </source>
</evidence>
<dbReference type="Proteomes" id="UP000597617">
    <property type="component" value="Unassembled WGS sequence"/>
</dbReference>
<comment type="caution">
    <text evidence="1">The sequence shown here is derived from an EMBL/GenBank/DDBJ whole genome shotgun (WGS) entry which is preliminary data.</text>
</comment>
<organism evidence="1 2">
    <name type="scientific">Hymenobacter jeongseonensis</name>
    <dbReference type="NCBI Taxonomy" id="2791027"/>
    <lineage>
        <taxon>Bacteria</taxon>
        <taxon>Pseudomonadati</taxon>
        <taxon>Bacteroidota</taxon>
        <taxon>Cytophagia</taxon>
        <taxon>Cytophagales</taxon>
        <taxon>Hymenobacteraceae</taxon>
        <taxon>Hymenobacter</taxon>
    </lineage>
</organism>
<dbReference type="RefSeq" id="WP_196284326.1">
    <property type="nucleotide sequence ID" value="NZ_JADQDQ010000024.1"/>
</dbReference>
<protein>
    <submittedName>
        <fullName evidence="1">Uncharacterized protein</fullName>
    </submittedName>
</protein>
<proteinExistence type="predicted"/>
<reference evidence="1 2" key="1">
    <citation type="submission" date="2020-11" db="EMBL/GenBank/DDBJ databases">
        <authorList>
            <person name="Kim M.K."/>
        </authorList>
    </citation>
    <scope>NUCLEOTIDE SEQUENCE [LARGE SCALE GENOMIC DNA]</scope>
    <source>
        <strain evidence="1 2">BT683</strain>
    </source>
</reference>
<name>A0ABS0INN8_9BACT</name>
<dbReference type="EMBL" id="JADQDQ010000024">
    <property type="protein sequence ID" value="MBF9239976.1"/>
    <property type="molecule type" value="Genomic_DNA"/>
</dbReference>
<gene>
    <name evidence="1" type="ORF">I2I05_21475</name>
</gene>